<proteinExistence type="predicted"/>
<keyword evidence="5" id="KW-0598">Phosphotransferase system</keyword>
<protein>
    <submittedName>
        <fullName evidence="8">PTS glucose transporter subunit IIA</fullName>
    </submittedName>
</protein>
<keyword evidence="3 8" id="KW-0762">Sugar transport</keyword>
<accession>A0A5D4T1U7</accession>
<dbReference type="GO" id="GO:0016301">
    <property type="term" value="F:kinase activity"/>
    <property type="evidence" value="ECO:0007669"/>
    <property type="project" value="UniProtKB-KW"/>
</dbReference>
<dbReference type="InterPro" id="IPR001127">
    <property type="entry name" value="PTS_EIIA_1_perm"/>
</dbReference>
<name>A0A5D4T1U7_9BACI</name>
<dbReference type="PANTHER" id="PTHR45008">
    <property type="entry name" value="PTS SYSTEM GLUCOSE-SPECIFIC EIIA COMPONENT"/>
    <property type="match status" value="1"/>
</dbReference>
<keyword evidence="4" id="KW-0808">Transferase</keyword>
<dbReference type="NCBIfam" id="TIGR00830">
    <property type="entry name" value="PTBA"/>
    <property type="match status" value="1"/>
</dbReference>
<dbReference type="EMBL" id="VTET01000010">
    <property type="protein sequence ID" value="TYS68588.1"/>
    <property type="molecule type" value="Genomic_DNA"/>
</dbReference>
<dbReference type="PANTHER" id="PTHR45008:SF1">
    <property type="entry name" value="PTS SYSTEM GLUCOSE-SPECIFIC EIIA COMPONENT"/>
    <property type="match status" value="1"/>
</dbReference>
<dbReference type="RefSeq" id="WP_010192677.1">
    <property type="nucleotide sequence ID" value="NZ_JBNIKO010000002.1"/>
</dbReference>
<dbReference type="InterPro" id="IPR050890">
    <property type="entry name" value="PTS_EIIA_component"/>
</dbReference>
<dbReference type="InterPro" id="IPR011055">
    <property type="entry name" value="Dup_hybrid_motif"/>
</dbReference>
<dbReference type="SUPFAM" id="SSF51261">
    <property type="entry name" value="Duplicated hybrid motif"/>
    <property type="match status" value="1"/>
</dbReference>
<evidence type="ECO:0000256" key="5">
    <source>
        <dbReference type="ARBA" id="ARBA00022683"/>
    </source>
</evidence>
<evidence type="ECO:0000313" key="9">
    <source>
        <dbReference type="Proteomes" id="UP000324517"/>
    </source>
</evidence>
<dbReference type="AlphaFoldDB" id="A0A5D4T1U7"/>
<evidence type="ECO:0000259" key="7">
    <source>
        <dbReference type="PROSITE" id="PS51093"/>
    </source>
</evidence>
<dbReference type="Pfam" id="PF00358">
    <property type="entry name" value="PTS_EIIA_1"/>
    <property type="match status" value="1"/>
</dbReference>
<dbReference type="Gene3D" id="2.70.70.10">
    <property type="entry name" value="Glucose Permease (Domain IIA)"/>
    <property type="match status" value="1"/>
</dbReference>
<dbReference type="PROSITE" id="PS51093">
    <property type="entry name" value="PTS_EIIA_TYPE_1"/>
    <property type="match status" value="1"/>
</dbReference>
<comment type="subcellular location">
    <subcellularLocation>
        <location evidence="1">Cytoplasm</location>
    </subcellularLocation>
</comment>
<dbReference type="OrthoDB" id="92465at2"/>
<keyword evidence="6" id="KW-0418">Kinase</keyword>
<evidence type="ECO:0000313" key="8">
    <source>
        <dbReference type="EMBL" id="TYS68588.1"/>
    </source>
</evidence>
<dbReference type="GO" id="GO:0009401">
    <property type="term" value="P:phosphoenolpyruvate-dependent sugar phosphotransferase system"/>
    <property type="evidence" value="ECO:0007669"/>
    <property type="project" value="UniProtKB-KW"/>
</dbReference>
<evidence type="ECO:0000256" key="2">
    <source>
        <dbReference type="ARBA" id="ARBA00022448"/>
    </source>
</evidence>
<dbReference type="GO" id="GO:0005737">
    <property type="term" value="C:cytoplasm"/>
    <property type="evidence" value="ECO:0007669"/>
    <property type="project" value="UniProtKB-SubCell"/>
</dbReference>
<dbReference type="PROSITE" id="PS00371">
    <property type="entry name" value="PTS_EIIA_TYPE_1_HIS"/>
    <property type="match status" value="1"/>
</dbReference>
<evidence type="ECO:0000256" key="3">
    <source>
        <dbReference type="ARBA" id="ARBA00022597"/>
    </source>
</evidence>
<keyword evidence="2" id="KW-0813">Transport</keyword>
<gene>
    <name evidence="8" type="ORF">FZC75_18015</name>
</gene>
<evidence type="ECO:0000256" key="1">
    <source>
        <dbReference type="ARBA" id="ARBA00004496"/>
    </source>
</evidence>
<reference evidence="8 9" key="1">
    <citation type="submission" date="2019-08" db="EMBL/GenBank/DDBJ databases">
        <title>Bacillus genomes from the desert of Cuatro Cienegas, Coahuila.</title>
        <authorList>
            <person name="Olmedo-Alvarez G."/>
        </authorList>
    </citation>
    <scope>NUCLEOTIDE SEQUENCE [LARGE SCALE GENOMIC DNA]</scope>
    <source>
        <strain evidence="8 9">CH98b_3T</strain>
    </source>
</reference>
<evidence type="ECO:0000256" key="4">
    <source>
        <dbReference type="ARBA" id="ARBA00022679"/>
    </source>
</evidence>
<comment type="caution">
    <text evidence="8">The sequence shown here is derived from an EMBL/GenBank/DDBJ whole genome shotgun (WGS) entry which is preliminary data.</text>
</comment>
<dbReference type="FunFam" id="2.70.70.10:FF:000001">
    <property type="entry name" value="PTS system glucose-specific IIA component"/>
    <property type="match status" value="1"/>
</dbReference>
<feature type="domain" description="PTS EIIA type-1" evidence="7">
    <location>
        <begin position="36"/>
        <end position="140"/>
    </location>
</feature>
<dbReference type="Proteomes" id="UP000324517">
    <property type="component" value="Unassembled WGS sequence"/>
</dbReference>
<organism evidence="8 9">
    <name type="scientific">Sutcliffiella horikoshii</name>
    <dbReference type="NCBI Taxonomy" id="79883"/>
    <lineage>
        <taxon>Bacteria</taxon>
        <taxon>Bacillati</taxon>
        <taxon>Bacillota</taxon>
        <taxon>Bacilli</taxon>
        <taxon>Bacillales</taxon>
        <taxon>Bacillaceae</taxon>
        <taxon>Sutcliffiella</taxon>
    </lineage>
</organism>
<evidence type="ECO:0000256" key="6">
    <source>
        <dbReference type="ARBA" id="ARBA00022777"/>
    </source>
</evidence>
<sequence length="169" mass="18294">MFKKLFGMKETTETPAEETILAPLSGRVTELSEVPDPTFSQKMMGDGLAIVPSEGEVVSPVDGEIVQFFHTKHAIGIRSLSGAEILIHVGLETVSMNGEGFEGHVKEGDKVKAGDKLITFNIDLIKEKAADIITPIVITNGENVESLNKKSMAEAVKGQTELFHLTMKN</sequence>